<dbReference type="Proteomes" id="UP000236311">
    <property type="component" value="Unassembled WGS sequence"/>
</dbReference>
<accession>A0A2K4ZPI1</accession>
<dbReference type="AlphaFoldDB" id="A0A2K4ZPI1"/>
<reference evidence="2 3" key="1">
    <citation type="submission" date="2018-01" db="EMBL/GenBank/DDBJ databases">
        <authorList>
            <person name="Gaut B.S."/>
            <person name="Morton B.R."/>
            <person name="Clegg M.T."/>
            <person name="Duvall M.R."/>
        </authorList>
    </citation>
    <scope>NUCLEOTIDE SEQUENCE [LARGE SCALE GENOMIC DNA]</scope>
    <source>
        <strain evidence="2">GP69</strain>
    </source>
</reference>
<sequence length="216" mass="23417">MRIRAGMRRMTTNMLSSSRRKAGLSARKSPFLSTLQNKKGLSGLALLNANSVQSARLARSSYDNLQRSSKSLAEELSLLGEKVDLGGKDITATASNMVGDYNDTMKYLKQISGVLNDYYRQALKETVTGSKEELEEIGITVGTDGSLSLNKGKLAEADEEKVKKLLGASSDFVKRISAVASRVSDNAKANMESASSRYNASGGLSNSYFSRYNFRG</sequence>
<dbReference type="EMBL" id="OFSM01000047">
    <property type="protein sequence ID" value="SOY32370.1"/>
    <property type="molecule type" value="Genomic_DNA"/>
</dbReference>
<gene>
    <name evidence="2" type="ORF">AMURIS_05128</name>
</gene>
<dbReference type="OrthoDB" id="2042789at2"/>
<proteinExistence type="predicted"/>
<evidence type="ECO:0000256" key="1">
    <source>
        <dbReference type="SAM" id="MobiDB-lite"/>
    </source>
</evidence>
<organism evidence="2 3">
    <name type="scientific">Acetatifactor muris</name>
    <dbReference type="NCBI Taxonomy" id="879566"/>
    <lineage>
        <taxon>Bacteria</taxon>
        <taxon>Bacillati</taxon>
        <taxon>Bacillota</taxon>
        <taxon>Clostridia</taxon>
        <taxon>Lachnospirales</taxon>
        <taxon>Lachnospiraceae</taxon>
        <taxon>Acetatifactor</taxon>
    </lineage>
</organism>
<feature type="region of interest" description="Disordered" evidence="1">
    <location>
        <begin position="1"/>
        <end position="28"/>
    </location>
</feature>
<protein>
    <recommendedName>
        <fullName evidence="4">Flagellin</fullName>
    </recommendedName>
</protein>
<evidence type="ECO:0000313" key="3">
    <source>
        <dbReference type="Proteomes" id="UP000236311"/>
    </source>
</evidence>
<dbReference type="RefSeq" id="WP_103242323.1">
    <property type="nucleotide sequence ID" value="NZ_CANRXC010000004.1"/>
</dbReference>
<keyword evidence="3" id="KW-1185">Reference proteome</keyword>
<name>A0A2K4ZPI1_9FIRM</name>
<evidence type="ECO:0008006" key="4">
    <source>
        <dbReference type="Google" id="ProtNLM"/>
    </source>
</evidence>
<evidence type="ECO:0000313" key="2">
    <source>
        <dbReference type="EMBL" id="SOY32370.1"/>
    </source>
</evidence>